<reference evidence="1" key="1">
    <citation type="submission" date="2022-07" db="EMBL/GenBank/DDBJ databases">
        <title>Genome Sequence of Phlebia brevispora.</title>
        <authorList>
            <person name="Buettner E."/>
        </authorList>
    </citation>
    <scope>NUCLEOTIDE SEQUENCE</scope>
    <source>
        <strain evidence="1">MPL23</strain>
    </source>
</reference>
<dbReference type="EMBL" id="JANHOG010000383">
    <property type="protein sequence ID" value="KAJ3554924.1"/>
    <property type="molecule type" value="Genomic_DNA"/>
</dbReference>
<keyword evidence="2" id="KW-1185">Reference proteome</keyword>
<evidence type="ECO:0000313" key="2">
    <source>
        <dbReference type="Proteomes" id="UP001148662"/>
    </source>
</evidence>
<accession>A0ACC1T7G3</accession>
<evidence type="ECO:0000313" key="1">
    <source>
        <dbReference type="EMBL" id="KAJ3554924.1"/>
    </source>
</evidence>
<proteinExistence type="predicted"/>
<gene>
    <name evidence="1" type="ORF">NM688_g2853</name>
</gene>
<name>A0ACC1T7G3_9APHY</name>
<organism evidence="1 2">
    <name type="scientific">Phlebia brevispora</name>
    <dbReference type="NCBI Taxonomy" id="194682"/>
    <lineage>
        <taxon>Eukaryota</taxon>
        <taxon>Fungi</taxon>
        <taxon>Dikarya</taxon>
        <taxon>Basidiomycota</taxon>
        <taxon>Agaricomycotina</taxon>
        <taxon>Agaricomycetes</taxon>
        <taxon>Polyporales</taxon>
        <taxon>Meruliaceae</taxon>
        <taxon>Phlebia</taxon>
    </lineage>
</organism>
<sequence length="549" mass="60331">MSKHRLSPDNLPPQKRLHTTSSSFSHTPSHPQATNLATLYDEIVLVIFSFLSYRDLCAIQRTNHNWSRLALDNQLWKKLYLSEYGRARLRGVRGFVGRTDGREVKPLPSRAKAEDTDDTRDWKWMFRISTNWRIGRCTTESVLPKLERPSVPLETGHENHGRQILLAGSLLVATTQDETGSPALSLISPTGNRHTISCRTTRSNGSTQVSALALDQSPPANPHHVRLAAFLTTGEFIVFSINHIHPSQSSRLSEYQPITRAPRTAPILQAVYHDRLLVTLSRSFHLSIYDLSSGSIAHTQTLSSFTSYPPSSMVLTPTSTTTYKLVLAYAIPVFPAHWSVGATELILSNETSMVVTSSRTARAVDIPSGWIDEQKMRAVREQWSRKVEKVADTQTDGKWVVLAPSELPSLPSNATIQDGSSGDANEAAKSYKSSSLHSPCVLQLYRLYFPASTSGASTSKLTFVRTLHGQVGPVSALSLADGRCVSLGVNGSIWVWDLEAASGTEVSAGRGMTDGVHGVHDIPASSVVFDERKIISADSHGVELRRFDI</sequence>
<comment type="caution">
    <text evidence="1">The sequence shown here is derived from an EMBL/GenBank/DDBJ whole genome shotgun (WGS) entry which is preliminary data.</text>
</comment>
<dbReference type="Proteomes" id="UP001148662">
    <property type="component" value="Unassembled WGS sequence"/>
</dbReference>
<protein>
    <submittedName>
        <fullName evidence="1">Uncharacterized protein</fullName>
    </submittedName>
</protein>